<feature type="compositionally biased region" description="Basic and acidic residues" evidence="1">
    <location>
        <begin position="82"/>
        <end position="93"/>
    </location>
</feature>
<protein>
    <submittedName>
        <fullName evidence="2">Uncharacterized protein</fullName>
    </submittedName>
</protein>
<name>A0A0G4HMP3_9ALVE</name>
<dbReference type="AlphaFoldDB" id="A0A0G4HMP3"/>
<evidence type="ECO:0000256" key="1">
    <source>
        <dbReference type="SAM" id="MobiDB-lite"/>
    </source>
</evidence>
<dbReference type="VEuPathDB" id="CryptoDB:Cvel_7513"/>
<gene>
    <name evidence="2" type="ORF">Cvel_7513</name>
</gene>
<feature type="region of interest" description="Disordered" evidence="1">
    <location>
        <begin position="1"/>
        <end position="93"/>
    </location>
</feature>
<sequence length="93" mass="10470">MGFHWRNLKRGRELHGGASTKMKVKTEEETGAIPDTSRQMSVPVSSEQRPASDERDRRSSSSSSFSRGVQVVGVRPDTTLLETKRKQYEDFVA</sequence>
<accession>A0A0G4HMP3</accession>
<proteinExistence type="predicted"/>
<evidence type="ECO:0000313" key="2">
    <source>
        <dbReference type="EMBL" id="CEM45418.1"/>
    </source>
</evidence>
<reference evidence="2" key="1">
    <citation type="submission" date="2014-11" db="EMBL/GenBank/DDBJ databases">
        <authorList>
            <person name="Otto D Thomas"/>
            <person name="Naeem Raeece"/>
        </authorList>
    </citation>
    <scope>NUCLEOTIDE SEQUENCE</scope>
</reference>
<dbReference type="EMBL" id="CDMZ01003181">
    <property type="protein sequence ID" value="CEM45418.1"/>
    <property type="molecule type" value="Genomic_DNA"/>
</dbReference>
<feature type="compositionally biased region" description="Basic and acidic residues" evidence="1">
    <location>
        <begin position="50"/>
        <end position="59"/>
    </location>
</feature>
<feature type="compositionally biased region" description="Polar residues" evidence="1">
    <location>
        <begin position="36"/>
        <end position="49"/>
    </location>
</feature>
<organism evidence="2">
    <name type="scientific">Chromera velia CCMP2878</name>
    <dbReference type="NCBI Taxonomy" id="1169474"/>
    <lineage>
        <taxon>Eukaryota</taxon>
        <taxon>Sar</taxon>
        <taxon>Alveolata</taxon>
        <taxon>Colpodellida</taxon>
        <taxon>Chromeraceae</taxon>
        <taxon>Chromera</taxon>
    </lineage>
</organism>